<name>A0A8X6LPQ5_TRICU</name>
<sequence>MRQQNTGHCCRMLTTDTIVLLGKGEKQIQLATLYQLLPLIVPRTQAGHTMIMRRLLRKYDGLLLITYHRHFFVPLAKTEVIDIKASRRDQRVGL</sequence>
<proteinExistence type="predicted"/>
<evidence type="ECO:0000313" key="1">
    <source>
        <dbReference type="EMBL" id="GFR16092.1"/>
    </source>
</evidence>
<dbReference type="OrthoDB" id="10467031at2759"/>
<keyword evidence="2" id="KW-1185">Reference proteome</keyword>
<organism evidence="1 2">
    <name type="scientific">Trichonephila clavata</name>
    <name type="common">Joro spider</name>
    <name type="synonym">Nephila clavata</name>
    <dbReference type="NCBI Taxonomy" id="2740835"/>
    <lineage>
        <taxon>Eukaryota</taxon>
        <taxon>Metazoa</taxon>
        <taxon>Ecdysozoa</taxon>
        <taxon>Arthropoda</taxon>
        <taxon>Chelicerata</taxon>
        <taxon>Arachnida</taxon>
        <taxon>Araneae</taxon>
        <taxon>Araneomorphae</taxon>
        <taxon>Entelegynae</taxon>
        <taxon>Araneoidea</taxon>
        <taxon>Nephilidae</taxon>
        <taxon>Trichonephila</taxon>
    </lineage>
</organism>
<comment type="caution">
    <text evidence="1">The sequence shown here is derived from an EMBL/GenBank/DDBJ whole genome shotgun (WGS) entry which is preliminary data.</text>
</comment>
<reference evidence="1" key="1">
    <citation type="submission" date="2020-07" db="EMBL/GenBank/DDBJ databases">
        <title>Multicomponent nature underlies the extraordinary mechanical properties of spider dragline silk.</title>
        <authorList>
            <person name="Kono N."/>
            <person name="Nakamura H."/>
            <person name="Mori M."/>
            <person name="Yoshida Y."/>
            <person name="Ohtoshi R."/>
            <person name="Malay A.D."/>
            <person name="Moran D.A.P."/>
            <person name="Tomita M."/>
            <person name="Numata K."/>
            <person name="Arakawa K."/>
        </authorList>
    </citation>
    <scope>NUCLEOTIDE SEQUENCE</scope>
</reference>
<dbReference type="AlphaFoldDB" id="A0A8X6LPQ5"/>
<evidence type="ECO:0000313" key="2">
    <source>
        <dbReference type="Proteomes" id="UP000887116"/>
    </source>
</evidence>
<gene>
    <name evidence="1" type="ORF">TNCT_310991</name>
</gene>
<dbReference type="EMBL" id="BMAO01007454">
    <property type="protein sequence ID" value="GFR16092.1"/>
    <property type="molecule type" value="Genomic_DNA"/>
</dbReference>
<dbReference type="Proteomes" id="UP000887116">
    <property type="component" value="Unassembled WGS sequence"/>
</dbReference>
<protein>
    <submittedName>
        <fullName evidence="1">Uncharacterized protein</fullName>
    </submittedName>
</protein>
<accession>A0A8X6LPQ5</accession>